<evidence type="ECO:0000256" key="1">
    <source>
        <dbReference type="ARBA" id="ARBA00007734"/>
    </source>
</evidence>
<dbReference type="PANTHER" id="PTHR37423">
    <property type="entry name" value="SOLUBLE LYTIC MUREIN TRANSGLYCOSYLASE-RELATED"/>
    <property type="match status" value="1"/>
</dbReference>
<evidence type="ECO:0000313" key="4">
    <source>
        <dbReference type="EMBL" id="MFB9212263.1"/>
    </source>
</evidence>
<evidence type="ECO:0000259" key="3">
    <source>
        <dbReference type="PROSITE" id="PS51782"/>
    </source>
</evidence>
<gene>
    <name evidence="4" type="ORF">ACFFUR_10645</name>
</gene>
<dbReference type="PROSITE" id="PS51782">
    <property type="entry name" value="LYSM"/>
    <property type="match status" value="2"/>
</dbReference>
<feature type="domain" description="LysM" evidence="3">
    <location>
        <begin position="422"/>
        <end position="466"/>
    </location>
</feature>
<feature type="signal peptide" evidence="2">
    <location>
        <begin position="1"/>
        <end position="24"/>
    </location>
</feature>
<dbReference type="InterPro" id="IPR023346">
    <property type="entry name" value="Lysozyme-like_dom_sf"/>
</dbReference>
<name>A0ABV5J608_9BACT</name>
<dbReference type="PANTHER" id="PTHR37423:SF2">
    <property type="entry name" value="MEMBRANE-BOUND LYTIC MUREIN TRANSGLYCOSYLASE C"/>
    <property type="match status" value="1"/>
</dbReference>
<keyword evidence="5" id="KW-1185">Reference proteome</keyword>
<organism evidence="4 5">
    <name type="scientific">Echinicola jeungdonensis</name>
    <dbReference type="NCBI Taxonomy" id="709343"/>
    <lineage>
        <taxon>Bacteria</taxon>
        <taxon>Pseudomonadati</taxon>
        <taxon>Bacteroidota</taxon>
        <taxon>Cytophagia</taxon>
        <taxon>Cytophagales</taxon>
        <taxon>Cyclobacteriaceae</taxon>
        <taxon>Echinicola</taxon>
    </lineage>
</organism>
<dbReference type="InterPro" id="IPR008258">
    <property type="entry name" value="Transglycosylase_SLT_dom_1"/>
</dbReference>
<dbReference type="PROSITE" id="PS00922">
    <property type="entry name" value="TRANSGLYCOSYLASE"/>
    <property type="match status" value="1"/>
</dbReference>
<dbReference type="InterPro" id="IPR000189">
    <property type="entry name" value="Transglyc_AS"/>
</dbReference>
<proteinExistence type="inferred from homology"/>
<reference evidence="4 5" key="1">
    <citation type="submission" date="2024-09" db="EMBL/GenBank/DDBJ databases">
        <authorList>
            <person name="Sun Q."/>
            <person name="Mori K."/>
        </authorList>
    </citation>
    <scope>NUCLEOTIDE SEQUENCE [LARGE SCALE GENOMIC DNA]</scope>
    <source>
        <strain evidence="4 5">CECT 7682</strain>
    </source>
</reference>
<accession>A0ABV5J608</accession>
<evidence type="ECO:0000256" key="2">
    <source>
        <dbReference type="SAM" id="SignalP"/>
    </source>
</evidence>
<dbReference type="InterPro" id="IPR018392">
    <property type="entry name" value="LysM"/>
</dbReference>
<keyword evidence="2" id="KW-0732">Signal</keyword>
<feature type="chain" id="PRO_5045336469" evidence="2">
    <location>
        <begin position="25"/>
        <end position="467"/>
    </location>
</feature>
<evidence type="ECO:0000313" key="5">
    <source>
        <dbReference type="Proteomes" id="UP001589654"/>
    </source>
</evidence>
<comment type="caution">
    <text evidence="4">The sequence shown here is derived from an EMBL/GenBank/DDBJ whole genome shotgun (WGS) entry which is preliminary data.</text>
</comment>
<dbReference type="CDD" id="cd00118">
    <property type="entry name" value="LysM"/>
    <property type="match status" value="2"/>
</dbReference>
<feature type="domain" description="LysM" evidence="3">
    <location>
        <begin position="351"/>
        <end position="394"/>
    </location>
</feature>
<dbReference type="Gene3D" id="3.10.350.10">
    <property type="entry name" value="LysM domain"/>
    <property type="match status" value="2"/>
</dbReference>
<dbReference type="Pfam" id="PF01464">
    <property type="entry name" value="SLT"/>
    <property type="match status" value="1"/>
</dbReference>
<dbReference type="SUPFAM" id="SSF53955">
    <property type="entry name" value="Lysozyme-like"/>
    <property type="match status" value="1"/>
</dbReference>
<protein>
    <submittedName>
        <fullName evidence="4">Transglycosylase SLT domain-containing protein</fullName>
    </submittedName>
</protein>
<comment type="similarity">
    <text evidence="1">Belongs to the transglycosylase Slt family.</text>
</comment>
<dbReference type="Pfam" id="PF01476">
    <property type="entry name" value="LysM"/>
    <property type="match status" value="2"/>
</dbReference>
<dbReference type="RefSeq" id="WP_379945422.1">
    <property type="nucleotide sequence ID" value="NZ_JBHMEW010000059.1"/>
</dbReference>
<dbReference type="CDD" id="cd16894">
    <property type="entry name" value="MltD-like"/>
    <property type="match status" value="1"/>
</dbReference>
<dbReference type="SUPFAM" id="SSF54106">
    <property type="entry name" value="LysM domain"/>
    <property type="match status" value="2"/>
</dbReference>
<sequence length="467" mass="54232">MKTWMTFSLMFFAISSVMLTTAHGQELYNFVNDMEEEETLTPTYNYEYIPDFTYDEINQRIQLMDTEMPYALNETIFAFINYFTVRNREYSKMALGRKEIYFPLFEDALKRHNMPEDIKYLAIIESGLNPKAKSRVGAMGLWQFMPATGRIYDLYVTRDIDDRMDPELATEAACKYLKTLHRMFNDWELAMAAYNCGPGNVRKAIRRSGGKRNFWSIYRFLPRETRGYIPQFQAIMYVFKYADEHNLVLENANFPVAHEKIRFNHEVDLKQLAEITDICMDDLEMLNPAIINQKIPHSQRQYALRVPKKQAIYLAENKEQIADSLQVKAERLLAIQEEGNEAPVRKAPEKITYRVRRGDALGKIASRHNITISELKAWNGLHSNLIKVGQTLTIYQGKGAFDKNLVTQQAKQDVTSYKNTPKTYIVQPGDSLWLIARKLEGVSIEEIKRLNKLRSNKIKPGQKLIIG</sequence>
<dbReference type="EMBL" id="JBHMEW010000059">
    <property type="protein sequence ID" value="MFB9212263.1"/>
    <property type="molecule type" value="Genomic_DNA"/>
</dbReference>
<dbReference type="Proteomes" id="UP001589654">
    <property type="component" value="Unassembled WGS sequence"/>
</dbReference>
<dbReference type="Gene3D" id="1.10.530.10">
    <property type="match status" value="1"/>
</dbReference>
<dbReference type="InterPro" id="IPR036779">
    <property type="entry name" value="LysM_dom_sf"/>
</dbReference>
<dbReference type="SMART" id="SM00257">
    <property type="entry name" value="LysM"/>
    <property type="match status" value="2"/>
</dbReference>